<dbReference type="HAMAP" id="MF_00265">
    <property type="entry name" value="VapC_Nob1"/>
    <property type="match status" value="1"/>
</dbReference>
<dbReference type="AlphaFoldDB" id="U1LLZ6"/>
<dbReference type="InterPro" id="IPR022907">
    <property type="entry name" value="VapC_family"/>
</dbReference>
<dbReference type="GO" id="GO:0016787">
    <property type="term" value="F:hydrolase activity"/>
    <property type="evidence" value="ECO:0007669"/>
    <property type="project" value="UniProtKB-KW"/>
</dbReference>
<keyword evidence="2 6" id="KW-0540">Nuclease</keyword>
<dbReference type="EC" id="3.1.-.-" evidence="6"/>
<keyword evidence="6" id="KW-0800">Toxin</keyword>
<dbReference type="SUPFAM" id="SSF88723">
    <property type="entry name" value="PIN domain-like"/>
    <property type="match status" value="1"/>
</dbReference>
<dbReference type="GO" id="GO:0004540">
    <property type="term" value="F:RNA nuclease activity"/>
    <property type="evidence" value="ECO:0007669"/>
    <property type="project" value="InterPro"/>
</dbReference>
<evidence type="ECO:0000313" key="9">
    <source>
        <dbReference type="Proteomes" id="UP000016462"/>
    </source>
</evidence>
<dbReference type="InterPro" id="IPR029060">
    <property type="entry name" value="PIN-like_dom_sf"/>
</dbReference>
<feature type="binding site" evidence="6">
    <location>
        <position position="6"/>
    </location>
    <ligand>
        <name>Mg(2+)</name>
        <dbReference type="ChEBI" id="CHEBI:18420"/>
    </ligand>
</feature>
<dbReference type="OrthoDB" id="1525146at2"/>
<keyword evidence="5 6" id="KW-0460">Magnesium</keyword>
<gene>
    <name evidence="6" type="primary">vapC</name>
    <name evidence="8" type="ORF">L332_02490</name>
</gene>
<comment type="similarity">
    <text evidence="6">Belongs to the PINc/VapC protein family.</text>
</comment>
<name>U1LLZ6_9MICO</name>
<dbReference type="GO" id="GO:0000287">
    <property type="term" value="F:magnesium ion binding"/>
    <property type="evidence" value="ECO:0007669"/>
    <property type="project" value="UniProtKB-UniRule"/>
</dbReference>
<dbReference type="Proteomes" id="UP000016462">
    <property type="component" value="Unassembled WGS sequence"/>
</dbReference>
<feature type="domain" description="PIN" evidence="7">
    <location>
        <begin position="4"/>
        <end position="107"/>
    </location>
</feature>
<accession>U1LLZ6</accession>
<protein>
    <recommendedName>
        <fullName evidence="6">Ribonuclease VapC</fullName>
        <shortName evidence="6">RNase VapC</shortName>
        <ecNumber evidence="6">3.1.-.-</ecNumber>
    </recommendedName>
    <alternativeName>
        <fullName evidence="6">Toxin VapC</fullName>
    </alternativeName>
</protein>
<evidence type="ECO:0000259" key="7">
    <source>
        <dbReference type="Pfam" id="PF01850"/>
    </source>
</evidence>
<evidence type="ECO:0000256" key="1">
    <source>
        <dbReference type="ARBA" id="ARBA00022649"/>
    </source>
</evidence>
<dbReference type="Pfam" id="PF01850">
    <property type="entry name" value="PIN"/>
    <property type="match status" value="1"/>
</dbReference>
<feature type="binding site" evidence="6">
    <location>
        <position position="101"/>
    </location>
    <ligand>
        <name>Mg(2+)</name>
        <dbReference type="ChEBI" id="CHEBI:18420"/>
    </ligand>
</feature>
<sequence length="141" mass="14860">MIACFDTSAIVPLLVEEPTSARCELAWRSAARVHVAAVTIAETAAALAQAMRMGRIDARGLDDALRGAERLWARCSISPLSAELARRAAVLAVEHGLRGFDAVHCATGLVMRDVGGVGVAGDRALLDAWRAAGMPVIDITR</sequence>
<dbReference type="GO" id="GO:0090729">
    <property type="term" value="F:toxin activity"/>
    <property type="evidence" value="ECO:0007669"/>
    <property type="project" value="UniProtKB-KW"/>
</dbReference>
<dbReference type="CDD" id="cd09874">
    <property type="entry name" value="PIN_MT3492-like"/>
    <property type="match status" value="1"/>
</dbReference>
<reference evidence="8 9" key="1">
    <citation type="journal article" date="2013" name="Genome Announc.">
        <title>First draft genome sequence from a member of the genus agrococcus, isolated from modern microbialites.</title>
        <authorList>
            <person name="White R.A.III."/>
            <person name="Grassa C.J."/>
            <person name="Suttle C.A."/>
        </authorList>
    </citation>
    <scope>NUCLEOTIDE SEQUENCE [LARGE SCALE GENOMIC DNA]</scope>
    <source>
        <strain evidence="8 9">RW1</strain>
    </source>
</reference>
<evidence type="ECO:0000313" key="8">
    <source>
        <dbReference type="EMBL" id="ERG63319.1"/>
    </source>
</evidence>
<dbReference type="InterPro" id="IPR002716">
    <property type="entry name" value="PIN_dom"/>
</dbReference>
<evidence type="ECO:0000256" key="3">
    <source>
        <dbReference type="ARBA" id="ARBA00022723"/>
    </source>
</evidence>
<proteinExistence type="inferred from homology"/>
<comment type="function">
    <text evidence="6">Toxic component of a toxin-antitoxin (TA) system. An RNase.</text>
</comment>
<dbReference type="Gene3D" id="3.40.50.1010">
    <property type="entry name" value="5'-nuclease"/>
    <property type="match status" value="1"/>
</dbReference>
<keyword evidence="4 6" id="KW-0378">Hydrolase</keyword>
<keyword evidence="3 6" id="KW-0479">Metal-binding</keyword>
<evidence type="ECO:0000256" key="4">
    <source>
        <dbReference type="ARBA" id="ARBA00022801"/>
    </source>
</evidence>
<organism evidence="8 9">
    <name type="scientific">Agrococcus pavilionensis RW1</name>
    <dbReference type="NCBI Taxonomy" id="1330458"/>
    <lineage>
        <taxon>Bacteria</taxon>
        <taxon>Bacillati</taxon>
        <taxon>Actinomycetota</taxon>
        <taxon>Actinomycetes</taxon>
        <taxon>Micrococcales</taxon>
        <taxon>Microbacteriaceae</taxon>
        <taxon>Agrococcus</taxon>
    </lineage>
</organism>
<keyword evidence="1 6" id="KW-1277">Toxin-antitoxin system</keyword>
<comment type="caution">
    <text evidence="8">The sequence shown here is derived from an EMBL/GenBank/DDBJ whole genome shotgun (WGS) entry which is preliminary data.</text>
</comment>
<comment type="cofactor">
    <cofactor evidence="6">
        <name>Mg(2+)</name>
        <dbReference type="ChEBI" id="CHEBI:18420"/>
    </cofactor>
</comment>
<dbReference type="EMBL" id="ASHR01000033">
    <property type="protein sequence ID" value="ERG63319.1"/>
    <property type="molecule type" value="Genomic_DNA"/>
</dbReference>
<evidence type="ECO:0000256" key="5">
    <source>
        <dbReference type="ARBA" id="ARBA00022842"/>
    </source>
</evidence>
<evidence type="ECO:0000256" key="2">
    <source>
        <dbReference type="ARBA" id="ARBA00022722"/>
    </source>
</evidence>
<dbReference type="RefSeq" id="WP_021011449.1">
    <property type="nucleotide sequence ID" value="NZ_ASHR01000033.1"/>
</dbReference>
<evidence type="ECO:0000256" key="6">
    <source>
        <dbReference type="HAMAP-Rule" id="MF_00265"/>
    </source>
</evidence>
<keyword evidence="9" id="KW-1185">Reference proteome</keyword>